<evidence type="ECO:0000313" key="7">
    <source>
        <dbReference type="Proteomes" id="UP000265614"/>
    </source>
</evidence>
<reference evidence="6 7" key="1">
    <citation type="submission" date="2018-09" db="EMBL/GenBank/DDBJ databases">
        <title>YIM 75000 draft genome.</title>
        <authorList>
            <person name="Tang S."/>
            <person name="Feng Y."/>
        </authorList>
    </citation>
    <scope>NUCLEOTIDE SEQUENCE [LARGE SCALE GENOMIC DNA]</scope>
    <source>
        <strain evidence="6 7">YIM 75000</strain>
    </source>
</reference>
<feature type="domain" description="HTH gntR-type" evidence="5">
    <location>
        <begin position="78"/>
        <end position="146"/>
    </location>
</feature>
<name>A0A3A3YZJ7_9ACTN</name>
<dbReference type="Gene3D" id="1.10.10.10">
    <property type="entry name" value="Winged helix-like DNA-binding domain superfamily/Winged helix DNA-binding domain"/>
    <property type="match status" value="1"/>
</dbReference>
<dbReference type="Pfam" id="PF07729">
    <property type="entry name" value="FCD"/>
    <property type="match status" value="1"/>
</dbReference>
<evidence type="ECO:0000256" key="3">
    <source>
        <dbReference type="ARBA" id="ARBA00023163"/>
    </source>
</evidence>
<dbReference type="InterPro" id="IPR036388">
    <property type="entry name" value="WH-like_DNA-bd_sf"/>
</dbReference>
<organism evidence="6 7">
    <name type="scientific">Vallicoccus soli</name>
    <dbReference type="NCBI Taxonomy" id="2339232"/>
    <lineage>
        <taxon>Bacteria</taxon>
        <taxon>Bacillati</taxon>
        <taxon>Actinomycetota</taxon>
        <taxon>Actinomycetes</taxon>
        <taxon>Motilibacterales</taxon>
        <taxon>Vallicoccaceae</taxon>
        <taxon>Vallicoccus</taxon>
    </lineage>
</organism>
<keyword evidence="1" id="KW-0805">Transcription regulation</keyword>
<dbReference type="Gene3D" id="1.20.120.530">
    <property type="entry name" value="GntR ligand-binding domain-like"/>
    <property type="match status" value="1"/>
</dbReference>
<dbReference type="Proteomes" id="UP000265614">
    <property type="component" value="Unassembled WGS sequence"/>
</dbReference>
<dbReference type="SMART" id="SM00345">
    <property type="entry name" value="HTH_GNTR"/>
    <property type="match status" value="1"/>
</dbReference>
<dbReference type="SUPFAM" id="SSF46785">
    <property type="entry name" value="Winged helix' DNA-binding domain"/>
    <property type="match status" value="1"/>
</dbReference>
<dbReference type="OrthoDB" id="155424at2"/>
<dbReference type="CDD" id="cd07377">
    <property type="entry name" value="WHTH_GntR"/>
    <property type="match status" value="1"/>
</dbReference>
<dbReference type="GO" id="GO:0003677">
    <property type="term" value="F:DNA binding"/>
    <property type="evidence" value="ECO:0007669"/>
    <property type="project" value="UniProtKB-KW"/>
</dbReference>
<feature type="compositionally biased region" description="Basic and acidic residues" evidence="4">
    <location>
        <begin position="47"/>
        <end position="56"/>
    </location>
</feature>
<proteinExistence type="predicted"/>
<keyword evidence="7" id="KW-1185">Reference proteome</keyword>
<keyword evidence="2" id="KW-0238">DNA-binding</keyword>
<dbReference type="PROSITE" id="PS50949">
    <property type="entry name" value="HTH_GNTR"/>
    <property type="match status" value="1"/>
</dbReference>
<sequence>MSSGDIDVSLRAGLRGRAARGGGVWTGGLASRTASVTVNTARRGAGRSREGSDGGPRRRAGRGRAARVSAPLRPVPRARLYERLVERLLEHVEAEGLRPGDRLPGERELAVRLGVSRASVSQALVALEVRGVVDVRHGDGAVLLEQGPDARVLAALRARRRALSEVIDAREALEVKLAELAAARRTDEDVARIRAALELMARDIDAGGRGLEGDERFHAAVTAAAHSGLLADLMTGLAQEVRASRQESLGQPGRPHDSLAGHTRIADAVEAGDPAAAAAAMREHIRLVSDVALLRGEPGA</sequence>
<accession>A0A3A3YZJ7</accession>
<protein>
    <submittedName>
        <fullName evidence="6">FadR family transcriptional regulator</fullName>
    </submittedName>
</protein>
<evidence type="ECO:0000259" key="5">
    <source>
        <dbReference type="PROSITE" id="PS50949"/>
    </source>
</evidence>
<feature type="region of interest" description="Disordered" evidence="4">
    <location>
        <begin position="35"/>
        <end position="69"/>
    </location>
</feature>
<evidence type="ECO:0000256" key="2">
    <source>
        <dbReference type="ARBA" id="ARBA00023125"/>
    </source>
</evidence>
<evidence type="ECO:0000256" key="1">
    <source>
        <dbReference type="ARBA" id="ARBA00023015"/>
    </source>
</evidence>
<dbReference type="InterPro" id="IPR011711">
    <property type="entry name" value="GntR_C"/>
</dbReference>
<dbReference type="SMART" id="SM00895">
    <property type="entry name" value="FCD"/>
    <property type="match status" value="1"/>
</dbReference>
<dbReference type="InterPro" id="IPR000524">
    <property type="entry name" value="Tscrpt_reg_HTH_GntR"/>
</dbReference>
<dbReference type="PANTHER" id="PTHR43537:SF5">
    <property type="entry name" value="UXU OPERON TRANSCRIPTIONAL REGULATOR"/>
    <property type="match status" value="1"/>
</dbReference>
<evidence type="ECO:0000313" key="6">
    <source>
        <dbReference type="EMBL" id="RJK97171.1"/>
    </source>
</evidence>
<dbReference type="Pfam" id="PF00392">
    <property type="entry name" value="GntR"/>
    <property type="match status" value="1"/>
</dbReference>
<evidence type="ECO:0000256" key="4">
    <source>
        <dbReference type="SAM" id="MobiDB-lite"/>
    </source>
</evidence>
<comment type="caution">
    <text evidence="6">The sequence shown here is derived from an EMBL/GenBank/DDBJ whole genome shotgun (WGS) entry which is preliminary data.</text>
</comment>
<keyword evidence="3" id="KW-0804">Transcription</keyword>
<dbReference type="InterPro" id="IPR036390">
    <property type="entry name" value="WH_DNA-bd_sf"/>
</dbReference>
<dbReference type="SUPFAM" id="SSF48008">
    <property type="entry name" value="GntR ligand-binding domain-like"/>
    <property type="match status" value="1"/>
</dbReference>
<dbReference type="PANTHER" id="PTHR43537">
    <property type="entry name" value="TRANSCRIPTIONAL REGULATOR, GNTR FAMILY"/>
    <property type="match status" value="1"/>
</dbReference>
<dbReference type="EMBL" id="QZEZ01000002">
    <property type="protein sequence ID" value="RJK97171.1"/>
    <property type="molecule type" value="Genomic_DNA"/>
</dbReference>
<dbReference type="PRINTS" id="PR00035">
    <property type="entry name" value="HTHGNTR"/>
</dbReference>
<dbReference type="AlphaFoldDB" id="A0A3A3YZJ7"/>
<dbReference type="InterPro" id="IPR008920">
    <property type="entry name" value="TF_FadR/GntR_C"/>
</dbReference>
<dbReference type="GO" id="GO:0003700">
    <property type="term" value="F:DNA-binding transcription factor activity"/>
    <property type="evidence" value="ECO:0007669"/>
    <property type="project" value="InterPro"/>
</dbReference>
<gene>
    <name evidence="6" type="ORF">D5H78_05370</name>
</gene>